<feature type="binding site" evidence="7">
    <location>
        <position position="23"/>
    </location>
    <ligand>
        <name>S-adenosyl-L-methionine</name>
        <dbReference type="ChEBI" id="CHEBI:59789"/>
    </ligand>
</feature>
<dbReference type="GO" id="GO:0032259">
    <property type="term" value="P:methylation"/>
    <property type="evidence" value="ECO:0007669"/>
    <property type="project" value="UniProtKB-KW"/>
</dbReference>
<evidence type="ECO:0000256" key="6">
    <source>
        <dbReference type="ARBA" id="ARBA00047942"/>
    </source>
</evidence>
<dbReference type="REBASE" id="411016">
    <property type="entry name" value="M.AbapiWP2ORF31140P"/>
</dbReference>
<keyword evidence="8" id="KW-0378">Hydrolase</keyword>
<evidence type="ECO:0000313" key="8">
    <source>
        <dbReference type="EMBL" id="BBQ50116.1"/>
    </source>
</evidence>
<feature type="binding site" evidence="7">
    <location>
        <position position="186"/>
    </location>
    <ligand>
        <name>S-adenosyl-L-methionine</name>
        <dbReference type="ChEBI" id="CHEBI:59789"/>
    </ligand>
</feature>
<keyword evidence="8" id="KW-0255">Endonuclease</keyword>
<dbReference type="GO" id="GO:0009307">
    <property type="term" value="P:DNA restriction-modification system"/>
    <property type="evidence" value="ECO:0007669"/>
    <property type="project" value="InterPro"/>
</dbReference>
<dbReference type="Gene3D" id="3.40.50.150">
    <property type="entry name" value="Vaccinia Virus protein VP39"/>
    <property type="match status" value="1"/>
</dbReference>
<dbReference type="GO" id="GO:0006298">
    <property type="term" value="P:mismatch repair"/>
    <property type="evidence" value="ECO:0007669"/>
    <property type="project" value="TreeGrafter"/>
</dbReference>
<dbReference type="EMBL" id="AP021936">
    <property type="protein sequence ID" value="BBQ50116.1"/>
    <property type="molecule type" value="Genomic_DNA"/>
</dbReference>
<comment type="catalytic activity">
    <reaction evidence="6">
        <text>a 2'-deoxyadenosine in DNA + S-adenosyl-L-methionine = an N(6)-methyl-2'-deoxyadenosine in DNA + S-adenosyl-L-homocysteine + H(+)</text>
        <dbReference type="Rhea" id="RHEA:15197"/>
        <dbReference type="Rhea" id="RHEA-COMP:12418"/>
        <dbReference type="Rhea" id="RHEA-COMP:12419"/>
        <dbReference type="ChEBI" id="CHEBI:15378"/>
        <dbReference type="ChEBI" id="CHEBI:57856"/>
        <dbReference type="ChEBI" id="CHEBI:59789"/>
        <dbReference type="ChEBI" id="CHEBI:90615"/>
        <dbReference type="ChEBI" id="CHEBI:90616"/>
        <dbReference type="EC" id="2.1.1.72"/>
    </reaction>
</comment>
<gene>
    <name evidence="8" type="ORF">WP2W18E11_31140</name>
</gene>
<dbReference type="PANTHER" id="PTHR30481">
    <property type="entry name" value="DNA ADENINE METHYLASE"/>
    <property type="match status" value="1"/>
</dbReference>
<keyword evidence="8" id="KW-0540">Nuclease</keyword>
<keyword evidence="3" id="KW-0489">Methyltransferase</keyword>
<evidence type="ECO:0000256" key="2">
    <source>
        <dbReference type="ARBA" id="ARBA00011900"/>
    </source>
</evidence>
<dbReference type="Pfam" id="PF02086">
    <property type="entry name" value="MethyltransfD12"/>
    <property type="match status" value="1"/>
</dbReference>
<evidence type="ECO:0000256" key="3">
    <source>
        <dbReference type="ARBA" id="ARBA00022603"/>
    </source>
</evidence>
<reference evidence="8 9" key="1">
    <citation type="submission" date="2019-12" db="EMBL/GenBank/DDBJ databases">
        <title>complete genome sequences of Acinetobacter pittii str. WP2-W18-ESBL-11 isolated from wastewater treatment plant effluent.</title>
        <authorList>
            <person name="Sekizuka T."/>
            <person name="Itokawa K."/>
            <person name="Yatsu K."/>
            <person name="Inamine Y."/>
            <person name="Kuroda M."/>
        </authorList>
    </citation>
    <scope>NUCLEOTIDE SEQUENCE [LARGE SCALE GENOMIC DNA]</scope>
    <source>
        <strain evidence="8 9">WP2-W18-ESBL-11</strain>
    </source>
</reference>
<dbReference type="EC" id="2.1.1.72" evidence="2"/>
<comment type="similarity">
    <text evidence="1">Belongs to the N(4)/N(6)-methyltransferase family.</text>
</comment>
<dbReference type="Proteomes" id="UP000515758">
    <property type="component" value="Chromosome"/>
</dbReference>
<proteinExistence type="inferred from homology"/>
<protein>
    <recommendedName>
        <fullName evidence="2">site-specific DNA-methyltransferase (adenine-specific)</fullName>
        <ecNumber evidence="2">2.1.1.72</ecNumber>
    </recommendedName>
</protein>
<evidence type="ECO:0000313" key="9">
    <source>
        <dbReference type="Proteomes" id="UP000515758"/>
    </source>
</evidence>
<accession>A0A6S4UNC3</accession>
<organism evidence="8 9">
    <name type="scientific">Acinetobacter pittii</name>
    <name type="common">Acinetobacter genomosp. 3</name>
    <dbReference type="NCBI Taxonomy" id="48296"/>
    <lineage>
        <taxon>Bacteria</taxon>
        <taxon>Pseudomonadati</taxon>
        <taxon>Pseudomonadota</taxon>
        <taxon>Gammaproteobacteria</taxon>
        <taxon>Moraxellales</taxon>
        <taxon>Moraxellaceae</taxon>
        <taxon>Acinetobacter</taxon>
        <taxon>Acinetobacter calcoaceticus/baumannii complex</taxon>
    </lineage>
</organism>
<dbReference type="PANTHER" id="PTHR30481:SF4">
    <property type="entry name" value="SITE-SPECIFIC DNA-METHYLTRANSFERASE (ADENINE-SPECIFIC)"/>
    <property type="match status" value="1"/>
</dbReference>
<dbReference type="PIRSF" id="PIRSF000398">
    <property type="entry name" value="M_m6A_EcoRV"/>
    <property type="match status" value="1"/>
</dbReference>
<dbReference type="InterPro" id="IPR012263">
    <property type="entry name" value="M_m6A_EcoRV"/>
</dbReference>
<dbReference type="RefSeq" id="WP_182917598.1">
    <property type="nucleotide sequence ID" value="NZ_AP021936.1"/>
</dbReference>
<dbReference type="GO" id="GO:1904047">
    <property type="term" value="F:S-adenosyl-L-methionine binding"/>
    <property type="evidence" value="ECO:0007669"/>
    <property type="project" value="TreeGrafter"/>
</dbReference>
<dbReference type="InterPro" id="IPR029063">
    <property type="entry name" value="SAM-dependent_MTases_sf"/>
</dbReference>
<dbReference type="GO" id="GO:0043565">
    <property type="term" value="F:sequence-specific DNA binding"/>
    <property type="evidence" value="ECO:0007669"/>
    <property type="project" value="TreeGrafter"/>
</dbReference>
<dbReference type="GO" id="GO:0009007">
    <property type="term" value="F:site-specific DNA-methyltransferase (adenine-specific) activity"/>
    <property type="evidence" value="ECO:0007669"/>
    <property type="project" value="UniProtKB-EC"/>
</dbReference>
<evidence type="ECO:0000256" key="7">
    <source>
        <dbReference type="PIRSR" id="PIRSR000398-1"/>
    </source>
</evidence>
<keyword evidence="5" id="KW-0949">S-adenosyl-L-methionine</keyword>
<keyword evidence="4" id="KW-0808">Transferase</keyword>
<dbReference type="PRINTS" id="PR00505">
    <property type="entry name" value="D12N6MTFRASE"/>
</dbReference>
<feature type="binding site" evidence="7">
    <location>
        <position position="19"/>
    </location>
    <ligand>
        <name>S-adenosyl-L-methionine</name>
        <dbReference type="ChEBI" id="CHEBI:59789"/>
    </ligand>
</feature>
<dbReference type="AlphaFoldDB" id="A0A6S4UNC3"/>
<dbReference type="InterPro" id="IPR023095">
    <property type="entry name" value="Ade_MeTrfase_dom_2"/>
</dbReference>
<feature type="binding site" evidence="7">
    <location>
        <position position="64"/>
    </location>
    <ligand>
        <name>S-adenosyl-L-methionine</name>
        <dbReference type="ChEBI" id="CHEBI:59789"/>
    </ligand>
</feature>
<dbReference type="InterPro" id="IPR012327">
    <property type="entry name" value="MeTrfase_D12"/>
</dbReference>
<dbReference type="Gene3D" id="1.10.1020.10">
    <property type="entry name" value="Adenine-specific Methyltransferase, Domain 2"/>
    <property type="match status" value="1"/>
</dbReference>
<name>A0A6S4UNC3_ACIPI</name>
<dbReference type="GO" id="GO:0004519">
    <property type="term" value="F:endonuclease activity"/>
    <property type="evidence" value="ECO:0007669"/>
    <property type="project" value="UniProtKB-KW"/>
</dbReference>
<evidence type="ECO:0000256" key="5">
    <source>
        <dbReference type="ARBA" id="ARBA00022691"/>
    </source>
</evidence>
<evidence type="ECO:0000256" key="1">
    <source>
        <dbReference type="ARBA" id="ARBA00006594"/>
    </source>
</evidence>
<sequence>MTQNLSPQYNPSGHSFSGWLGGKSQLARTIIDMLPEHKTYVEVFGGAGWVLFKKTPSTFEVINDINNDLINLYRVLKFHFDAFITEFELLLFSRTQFDDFKRDQSGLTDIQRAVKFYYLIRSSFGCQLDGSFTYSKDRVNRVRLGERLREHLLYIHERLLNVVIENRSYDYVINRLDGPDTLFYLDPPYWDCENVYGKGIWSKEDFYTLKDKLDKIKGKFILSLNDVPEVRELFKDYQMTHRKIRWSVNSKAAHEDHNGNELIIYNF</sequence>
<evidence type="ECO:0000256" key="4">
    <source>
        <dbReference type="ARBA" id="ARBA00022679"/>
    </source>
</evidence>
<dbReference type="SUPFAM" id="SSF53335">
    <property type="entry name" value="S-adenosyl-L-methionine-dependent methyltransferases"/>
    <property type="match status" value="1"/>
</dbReference>